<dbReference type="InterPro" id="IPR051906">
    <property type="entry name" value="TolC-like"/>
</dbReference>
<evidence type="ECO:0000256" key="4">
    <source>
        <dbReference type="ARBA" id="ARBA00022452"/>
    </source>
</evidence>
<name>A0A6S6U1I1_9BACT</name>
<evidence type="ECO:0008006" key="11">
    <source>
        <dbReference type="Google" id="ProtNLM"/>
    </source>
</evidence>
<keyword evidence="4" id="KW-1134">Transmembrane beta strand</keyword>
<evidence type="ECO:0000256" key="3">
    <source>
        <dbReference type="ARBA" id="ARBA00022448"/>
    </source>
</evidence>
<feature type="chain" id="PRO_5028324817" description="Outer membrane efflux protein" evidence="9">
    <location>
        <begin position="24"/>
        <end position="611"/>
    </location>
</feature>
<dbReference type="SUPFAM" id="SSF56954">
    <property type="entry name" value="Outer membrane efflux proteins (OEP)"/>
    <property type="match status" value="1"/>
</dbReference>
<evidence type="ECO:0000256" key="1">
    <source>
        <dbReference type="ARBA" id="ARBA00004442"/>
    </source>
</evidence>
<evidence type="ECO:0000256" key="9">
    <source>
        <dbReference type="SAM" id="SignalP"/>
    </source>
</evidence>
<dbReference type="GO" id="GO:0015562">
    <property type="term" value="F:efflux transmembrane transporter activity"/>
    <property type="evidence" value="ECO:0007669"/>
    <property type="project" value="InterPro"/>
</dbReference>
<evidence type="ECO:0000313" key="10">
    <source>
        <dbReference type="EMBL" id="CAA6821286.1"/>
    </source>
</evidence>
<comment type="subcellular location">
    <subcellularLocation>
        <location evidence="1">Cell outer membrane</location>
    </subcellularLocation>
</comment>
<dbReference type="AlphaFoldDB" id="A0A6S6U1I1"/>
<evidence type="ECO:0000256" key="6">
    <source>
        <dbReference type="ARBA" id="ARBA00023136"/>
    </source>
</evidence>
<organism evidence="10">
    <name type="scientific">uncultured Sulfurovum sp</name>
    <dbReference type="NCBI Taxonomy" id="269237"/>
    <lineage>
        <taxon>Bacteria</taxon>
        <taxon>Pseudomonadati</taxon>
        <taxon>Campylobacterota</taxon>
        <taxon>Epsilonproteobacteria</taxon>
        <taxon>Campylobacterales</taxon>
        <taxon>Sulfurovaceae</taxon>
        <taxon>Sulfurovum</taxon>
        <taxon>environmental samples</taxon>
    </lineage>
</organism>
<dbReference type="GO" id="GO:0009279">
    <property type="term" value="C:cell outer membrane"/>
    <property type="evidence" value="ECO:0007669"/>
    <property type="project" value="UniProtKB-SubCell"/>
</dbReference>
<dbReference type="EMBL" id="CACVAP010000097">
    <property type="protein sequence ID" value="CAA6821286.1"/>
    <property type="molecule type" value="Genomic_DNA"/>
</dbReference>
<keyword evidence="3" id="KW-0813">Transport</keyword>
<comment type="similarity">
    <text evidence="2">Belongs to the outer membrane factor (OMF) (TC 1.B.17) family.</text>
</comment>
<dbReference type="PANTHER" id="PTHR30026">
    <property type="entry name" value="OUTER MEMBRANE PROTEIN TOLC"/>
    <property type="match status" value="1"/>
</dbReference>
<keyword evidence="7" id="KW-0998">Cell outer membrane</keyword>
<feature type="coiled-coil region" evidence="8">
    <location>
        <begin position="336"/>
        <end position="363"/>
    </location>
</feature>
<reference evidence="10" key="1">
    <citation type="submission" date="2020-01" db="EMBL/GenBank/DDBJ databases">
        <authorList>
            <person name="Meier V. D."/>
            <person name="Meier V D."/>
        </authorList>
    </citation>
    <scope>NUCLEOTIDE SEQUENCE</scope>
    <source>
        <strain evidence="10">HLG_WM_MAG_06</strain>
    </source>
</reference>
<gene>
    <name evidence="10" type="ORF">HELGO_WM25692</name>
</gene>
<dbReference type="GO" id="GO:0015288">
    <property type="term" value="F:porin activity"/>
    <property type="evidence" value="ECO:0007669"/>
    <property type="project" value="TreeGrafter"/>
</dbReference>
<evidence type="ECO:0000256" key="5">
    <source>
        <dbReference type="ARBA" id="ARBA00022692"/>
    </source>
</evidence>
<dbReference type="PANTHER" id="PTHR30026:SF20">
    <property type="entry name" value="OUTER MEMBRANE PROTEIN TOLC"/>
    <property type="match status" value="1"/>
</dbReference>
<accession>A0A6S6U1I1</accession>
<sequence>MLRCKAQTMLFAFLLFSSSSLFAKTYTVNLLVDDVSQVYVEEIQKQSKALFSDGDRLHFKVTNCQDTCEKQLLKTPKKVALLEQETSLKKYKHSYLVTHNMPTVENDVNRLVRTVAMAVYELYKEHSPSKTVAVKGTDTQGMDFLKTEELASVVPLSPLSNYEDVPVTQGTLLTLPKALALAQKNNLNIQQNQNSIARTALNINEAKSYYKPDINLYANHVQIDEDRPKYAPGFYVQGQSYAGAKITQIIYSDQVIKNIEIRKKLFQGTEHQTKADNEEVLYEVVLRYLTMIQVKNYIEIVRHQKGFIEQNLNFAQQRYGVGATAKSDLLRWQSALANINSTLETTKEQLNSLKIELSTLLQIDYPIGLENYRVESPLFQLLNQDALEVIAHQSVRTFFQNEMLGEHPRLQQLDKLVEAQETSLKMNENKHRLPTVAFEGNAYRILERNGEGSDYPFSTDNNVYQAVLNVNLPIYEGGRNSVNIQQDKVDILNLKLRTKEAKSSIMERLKKHYGLLKSASQKIIFARESQAVSQESLALVQERYQNGIENIITLLDAQNTYTIAQHNQNIAVIDYLSNLSSIYFFSGEIELLSNPAHKSNIESKLNQRINN</sequence>
<evidence type="ECO:0000256" key="8">
    <source>
        <dbReference type="SAM" id="Coils"/>
    </source>
</evidence>
<dbReference type="Gene3D" id="1.20.1600.10">
    <property type="entry name" value="Outer membrane efflux proteins (OEP)"/>
    <property type="match status" value="1"/>
</dbReference>
<evidence type="ECO:0000256" key="7">
    <source>
        <dbReference type="ARBA" id="ARBA00023237"/>
    </source>
</evidence>
<keyword evidence="6" id="KW-0472">Membrane</keyword>
<protein>
    <recommendedName>
        <fullName evidence="11">Outer membrane efflux protein</fullName>
    </recommendedName>
</protein>
<proteinExistence type="inferred from homology"/>
<dbReference type="InterPro" id="IPR003423">
    <property type="entry name" value="OMP_efflux"/>
</dbReference>
<keyword evidence="8" id="KW-0175">Coiled coil</keyword>
<dbReference type="GO" id="GO:1990281">
    <property type="term" value="C:efflux pump complex"/>
    <property type="evidence" value="ECO:0007669"/>
    <property type="project" value="TreeGrafter"/>
</dbReference>
<dbReference type="Pfam" id="PF02321">
    <property type="entry name" value="OEP"/>
    <property type="match status" value="1"/>
</dbReference>
<feature type="signal peptide" evidence="9">
    <location>
        <begin position="1"/>
        <end position="23"/>
    </location>
</feature>
<keyword evidence="9" id="KW-0732">Signal</keyword>
<keyword evidence="5" id="KW-0812">Transmembrane</keyword>
<evidence type="ECO:0000256" key="2">
    <source>
        <dbReference type="ARBA" id="ARBA00007613"/>
    </source>
</evidence>